<comment type="caution">
    <text evidence="1">The sequence shown here is derived from an EMBL/GenBank/DDBJ whole genome shotgun (WGS) entry which is preliminary data.</text>
</comment>
<evidence type="ECO:0000313" key="2">
    <source>
        <dbReference type="Proteomes" id="UP000548423"/>
    </source>
</evidence>
<accession>A0A852T481</accession>
<protein>
    <recommendedName>
        <fullName evidence="3">DUF4177 domain-containing protein</fullName>
    </recommendedName>
</protein>
<evidence type="ECO:0000313" key="1">
    <source>
        <dbReference type="EMBL" id="NYE03492.1"/>
    </source>
</evidence>
<dbReference type="EMBL" id="JACCBX010000001">
    <property type="protein sequence ID" value="NYE03492.1"/>
    <property type="molecule type" value="Genomic_DNA"/>
</dbReference>
<evidence type="ECO:0008006" key="3">
    <source>
        <dbReference type="Google" id="ProtNLM"/>
    </source>
</evidence>
<gene>
    <name evidence="1" type="ORF">F4694_000211</name>
</gene>
<reference evidence="2" key="1">
    <citation type="submission" date="2020-07" db="EMBL/GenBank/DDBJ databases">
        <authorList>
            <person name="Partida-Martinez L."/>
            <person name="Huntemann M."/>
            <person name="Clum A."/>
            <person name="Wang J."/>
            <person name="Palaniappan K."/>
            <person name="Ritter S."/>
            <person name="Chen I.-M."/>
            <person name="Stamatis D."/>
            <person name="Reddy T."/>
            <person name="O'Malley R."/>
            <person name="Daum C."/>
            <person name="Shapiro N."/>
            <person name="Ivanova N."/>
            <person name="Kyrpides N."/>
            <person name="Woyke T."/>
        </authorList>
    </citation>
    <scope>NUCLEOTIDE SEQUENCE [LARGE SCALE GENOMIC DNA]</scope>
    <source>
        <strain evidence="2">AT2.8</strain>
    </source>
</reference>
<organism evidence="1 2">
    <name type="scientific">Neobacillus niacini</name>
    <dbReference type="NCBI Taxonomy" id="86668"/>
    <lineage>
        <taxon>Bacteria</taxon>
        <taxon>Bacillati</taxon>
        <taxon>Bacillota</taxon>
        <taxon>Bacilli</taxon>
        <taxon>Bacillales</taxon>
        <taxon>Bacillaceae</taxon>
        <taxon>Neobacillus</taxon>
    </lineage>
</organism>
<name>A0A852T481_9BACI</name>
<sequence length="71" mass="8389">MKWEYLFTNEEENISMLGAEGWELVTVVQHPTGLTFYLKRPVQSLVHRLTQEQKEEVYKQNFGQAESRKTS</sequence>
<dbReference type="AlphaFoldDB" id="A0A852T481"/>
<reference evidence="2" key="2">
    <citation type="submission" date="2020-08" db="EMBL/GenBank/DDBJ databases">
        <title>The Agave Microbiome: Exploring the role of microbial communities in plant adaptations to desert environments.</title>
        <authorList>
            <person name="Partida-Martinez L.P."/>
        </authorList>
    </citation>
    <scope>NUCLEOTIDE SEQUENCE [LARGE SCALE GENOMIC DNA]</scope>
    <source>
        <strain evidence="2">AT2.8</strain>
    </source>
</reference>
<dbReference type="Proteomes" id="UP000548423">
    <property type="component" value="Unassembled WGS sequence"/>
</dbReference>
<proteinExistence type="predicted"/>